<keyword evidence="4 11" id="KW-0812">Transmembrane</keyword>
<comment type="similarity">
    <text evidence="2">Belongs to the peptidase U48 family.</text>
</comment>
<feature type="domain" description="CAAX prenyl protease 2/Lysostaphin resistance protein A-like" evidence="12">
    <location>
        <begin position="142"/>
        <end position="249"/>
    </location>
</feature>
<accession>A0A9P7NCV6</accession>
<evidence type="ECO:0000259" key="12">
    <source>
        <dbReference type="Pfam" id="PF02517"/>
    </source>
</evidence>
<evidence type="ECO:0000313" key="13">
    <source>
        <dbReference type="EMBL" id="KAG6012993.1"/>
    </source>
</evidence>
<dbReference type="InterPro" id="IPR003675">
    <property type="entry name" value="Rce1/LyrA-like_dom"/>
</dbReference>
<feature type="transmembrane region" description="Helical" evidence="11">
    <location>
        <begin position="275"/>
        <end position="294"/>
    </location>
</feature>
<evidence type="ECO:0000256" key="11">
    <source>
        <dbReference type="SAM" id="Phobius"/>
    </source>
</evidence>
<evidence type="ECO:0000256" key="6">
    <source>
        <dbReference type="ARBA" id="ARBA00022824"/>
    </source>
</evidence>
<dbReference type="Proteomes" id="UP000748025">
    <property type="component" value="Unassembled WGS sequence"/>
</dbReference>
<dbReference type="PANTHER" id="PTHR13046">
    <property type="entry name" value="PROTEASE U48 CAAX PRENYL PROTEASE RCE1"/>
    <property type="match status" value="1"/>
</dbReference>
<protein>
    <recommendedName>
        <fullName evidence="10">intramembrane prenyl-peptidase Rce1</fullName>
        <ecNumber evidence="10">3.4.26.1</ecNumber>
    </recommendedName>
</protein>
<dbReference type="EC" id="3.4.26.1" evidence="10"/>
<evidence type="ECO:0000256" key="4">
    <source>
        <dbReference type="ARBA" id="ARBA00022692"/>
    </source>
</evidence>
<evidence type="ECO:0000256" key="8">
    <source>
        <dbReference type="ARBA" id="ARBA00023136"/>
    </source>
</evidence>
<reference evidence="13" key="1">
    <citation type="journal article" date="2020" name="bioRxiv">
        <title>Whole genome comparisons of ergot fungi reveals the divergence and evolution of species within the genus Claviceps are the result of varying mechanisms driving genome evolution and host range expansion.</title>
        <authorList>
            <person name="Wyka S.A."/>
            <person name="Mondo S.J."/>
            <person name="Liu M."/>
            <person name="Dettman J."/>
            <person name="Nalam V."/>
            <person name="Broders K.D."/>
        </authorList>
    </citation>
    <scope>NUCLEOTIDE SEQUENCE</scope>
    <source>
        <strain evidence="13">CCC 602</strain>
    </source>
</reference>
<comment type="caution">
    <text evidence="13">The sequence shown here is derived from an EMBL/GenBank/DDBJ whole genome shotgun (WGS) entry which is preliminary data.</text>
</comment>
<keyword evidence="8 11" id="KW-0472">Membrane</keyword>
<dbReference type="PANTHER" id="PTHR13046:SF0">
    <property type="entry name" value="CAAX PRENYL PROTEASE 2"/>
    <property type="match status" value="1"/>
</dbReference>
<proteinExistence type="inferred from homology"/>
<evidence type="ECO:0000256" key="7">
    <source>
        <dbReference type="ARBA" id="ARBA00022989"/>
    </source>
</evidence>
<keyword evidence="14" id="KW-1185">Reference proteome</keyword>
<dbReference type="Pfam" id="PF02517">
    <property type="entry name" value="Rce1-like"/>
    <property type="match status" value="1"/>
</dbReference>
<dbReference type="GO" id="GO:0071586">
    <property type="term" value="P:CAAX-box protein processing"/>
    <property type="evidence" value="ECO:0007669"/>
    <property type="project" value="InterPro"/>
</dbReference>
<gene>
    <name evidence="13" type="ORF">E4U43_007543</name>
</gene>
<organism evidence="13 14">
    <name type="scientific">Claviceps pusilla</name>
    <dbReference type="NCBI Taxonomy" id="123648"/>
    <lineage>
        <taxon>Eukaryota</taxon>
        <taxon>Fungi</taxon>
        <taxon>Dikarya</taxon>
        <taxon>Ascomycota</taxon>
        <taxon>Pezizomycotina</taxon>
        <taxon>Sordariomycetes</taxon>
        <taxon>Hypocreomycetidae</taxon>
        <taxon>Hypocreales</taxon>
        <taxon>Clavicipitaceae</taxon>
        <taxon>Claviceps</taxon>
    </lineage>
</organism>
<dbReference type="GO" id="GO:0004222">
    <property type="term" value="F:metalloendopeptidase activity"/>
    <property type="evidence" value="ECO:0007669"/>
    <property type="project" value="InterPro"/>
</dbReference>
<comment type="subcellular location">
    <subcellularLocation>
        <location evidence="1">Endoplasmic reticulum membrane</location>
        <topology evidence="1">Multi-pass membrane protein</topology>
    </subcellularLocation>
</comment>
<name>A0A9P7NCV6_9HYPO</name>
<dbReference type="GO" id="GO:0005789">
    <property type="term" value="C:endoplasmic reticulum membrane"/>
    <property type="evidence" value="ECO:0007669"/>
    <property type="project" value="UniProtKB-SubCell"/>
</dbReference>
<keyword evidence="5" id="KW-0378">Hydrolase</keyword>
<evidence type="ECO:0000256" key="2">
    <source>
        <dbReference type="ARBA" id="ARBA00006897"/>
    </source>
</evidence>
<dbReference type="AlphaFoldDB" id="A0A9P7NCV6"/>
<evidence type="ECO:0000313" key="14">
    <source>
        <dbReference type="Proteomes" id="UP000748025"/>
    </source>
</evidence>
<feature type="transmembrane region" description="Helical" evidence="11">
    <location>
        <begin position="20"/>
        <end position="40"/>
    </location>
</feature>
<sequence length="312" mass="34774">MHRGSDFNMHEPDLSQFQAFALLILYCIVYVLPLYASSATRAAAGRSRDSPEAIRARIRSVSLSTSLCSLVTFVIFSQSSLSAQHSPWSVMGYWPPRLVEAGKSLLLTCLLFAGPLYEHLLIEGTWQGWVTLEPLKEVWSDWAVWRNMVAGPITEECLFRSSAVPLLLMAGCSGKSIILFSPLVFGTAHLHHFYEFRVTHPQTPLAVAIARSVLQLSYTTLFGAYATFLFLRTGSLLAVVMVHTFCNSMGLPRLWGPLRPYWMFDENGAARAGSVLRWTIPYYVLLLGGVVLWWRNLLPLTASSTALLALDV</sequence>
<keyword evidence="6" id="KW-0256">Endoplasmic reticulum</keyword>
<dbReference type="OrthoDB" id="271604at2759"/>
<keyword evidence="3" id="KW-0645">Protease</keyword>
<evidence type="ECO:0000256" key="5">
    <source>
        <dbReference type="ARBA" id="ARBA00022801"/>
    </source>
</evidence>
<feature type="transmembrane region" description="Helical" evidence="11">
    <location>
        <begin position="166"/>
        <end position="185"/>
    </location>
</feature>
<dbReference type="InterPro" id="IPR039731">
    <property type="entry name" value="Rce1"/>
</dbReference>
<evidence type="ECO:0000256" key="9">
    <source>
        <dbReference type="ARBA" id="ARBA00047280"/>
    </source>
</evidence>
<comment type="catalytic activity">
    <reaction evidence="9">
        <text>Hydrolyzes the peptide bond -P2-(S-farnesyl or geranylgeranyl)C-P1'-P2'-P3'-COOH where P1' and P2' are amino acids with aliphatic sidechains and P3' is any C-terminal residue.</text>
        <dbReference type="EC" id="3.4.26.1"/>
    </reaction>
</comment>
<dbReference type="EMBL" id="SRPW01000670">
    <property type="protein sequence ID" value="KAG6012993.1"/>
    <property type="molecule type" value="Genomic_DNA"/>
</dbReference>
<evidence type="ECO:0000256" key="10">
    <source>
        <dbReference type="ARBA" id="ARBA00049729"/>
    </source>
</evidence>
<keyword evidence="7 11" id="KW-1133">Transmembrane helix</keyword>
<evidence type="ECO:0000256" key="1">
    <source>
        <dbReference type="ARBA" id="ARBA00004477"/>
    </source>
</evidence>
<evidence type="ECO:0000256" key="3">
    <source>
        <dbReference type="ARBA" id="ARBA00022670"/>
    </source>
</evidence>